<protein>
    <submittedName>
        <fullName evidence="2">Phosphoribosylaminoimidazole carboxylase ATPase subunit</fullName>
    </submittedName>
</protein>
<evidence type="ECO:0000313" key="2">
    <source>
        <dbReference type="EMBL" id="GAO31499.1"/>
    </source>
</evidence>
<dbReference type="PANTHER" id="PTHR11609:SF5">
    <property type="entry name" value="PHOSPHORIBOSYLAMINOIMIDAZOLE CARBOXYLASE"/>
    <property type="match status" value="1"/>
</dbReference>
<evidence type="ECO:0000259" key="1">
    <source>
        <dbReference type="Pfam" id="PF22660"/>
    </source>
</evidence>
<dbReference type="GO" id="GO:0005829">
    <property type="term" value="C:cytosol"/>
    <property type="evidence" value="ECO:0007669"/>
    <property type="project" value="TreeGrafter"/>
</dbReference>
<evidence type="ECO:0000313" key="3">
    <source>
        <dbReference type="Proteomes" id="UP000032900"/>
    </source>
</evidence>
<dbReference type="STRING" id="1236989.JCM15548_13865"/>
<comment type="caution">
    <text evidence="2">The sequence shown here is derived from an EMBL/GenBank/DDBJ whole genome shotgun (WGS) entry which is preliminary data.</text>
</comment>
<sequence>MEKLITSNLKLGIIAGGQLGKMLIQEASKWDIRTFVLDNDETCPAGSIASHYVKGSNVNYDDVYQFGKLVDVLTFEMENVNIEALKKLKAEGLKIVPDPGILELIQDKGLQKEFYRGNGIATSDFRLYDTVEDILAGIEKGEIAYPFVQK</sequence>
<dbReference type="PANTHER" id="PTHR11609">
    <property type="entry name" value="PURINE BIOSYNTHESIS PROTEIN 6/7, PUR6/7"/>
    <property type="match status" value="1"/>
</dbReference>
<dbReference type="Proteomes" id="UP000032900">
    <property type="component" value="Unassembled WGS sequence"/>
</dbReference>
<dbReference type="InterPro" id="IPR016185">
    <property type="entry name" value="PreATP-grasp_dom_sf"/>
</dbReference>
<dbReference type="SUPFAM" id="SSF52440">
    <property type="entry name" value="PreATP-grasp domain"/>
    <property type="match status" value="1"/>
</dbReference>
<name>A0A0E9M1W9_9BACT</name>
<proteinExistence type="predicted"/>
<gene>
    <name evidence="2" type="ORF">JCM15548_13865</name>
</gene>
<accession>A0A0E9M1W9</accession>
<dbReference type="RefSeq" id="WP_227625948.1">
    <property type="nucleotide sequence ID" value="NZ_BAZW01000050.1"/>
</dbReference>
<dbReference type="EMBL" id="BAZW01000050">
    <property type="protein sequence ID" value="GAO31499.1"/>
    <property type="molecule type" value="Genomic_DNA"/>
</dbReference>
<dbReference type="Pfam" id="PF22660">
    <property type="entry name" value="RS_preATP-grasp-like"/>
    <property type="match status" value="1"/>
</dbReference>
<dbReference type="Gene3D" id="3.40.50.20">
    <property type="match status" value="1"/>
</dbReference>
<organism evidence="2 3">
    <name type="scientific">Geofilum rubicundum JCM 15548</name>
    <dbReference type="NCBI Taxonomy" id="1236989"/>
    <lineage>
        <taxon>Bacteria</taxon>
        <taxon>Pseudomonadati</taxon>
        <taxon>Bacteroidota</taxon>
        <taxon>Bacteroidia</taxon>
        <taxon>Marinilabiliales</taxon>
        <taxon>Marinilabiliaceae</taxon>
        <taxon>Geofilum</taxon>
    </lineage>
</organism>
<reference evidence="2 3" key="1">
    <citation type="journal article" date="2015" name="Microbes Environ.">
        <title>Distribution and evolution of nitrogen fixation genes in the phylum bacteroidetes.</title>
        <authorList>
            <person name="Inoue J."/>
            <person name="Oshima K."/>
            <person name="Suda W."/>
            <person name="Sakamoto M."/>
            <person name="Iino T."/>
            <person name="Noda S."/>
            <person name="Hongoh Y."/>
            <person name="Hattori M."/>
            <person name="Ohkuma M."/>
        </authorList>
    </citation>
    <scope>NUCLEOTIDE SEQUENCE [LARGE SCALE GENOMIC DNA]</scope>
    <source>
        <strain evidence="2">JCM 15548</strain>
    </source>
</reference>
<dbReference type="AlphaFoldDB" id="A0A0E9M1W9"/>
<dbReference type="InterPro" id="IPR054350">
    <property type="entry name" value="PurT/PurK_preATP-grasp"/>
</dbReference>
<keyword evidence="3" id="KW-1185">Reference proteome</keyword>
<feature type="domain" description="PurT/PurK-like preATP-grasp" evidence="1">
    <location>
        <begin position="10"/>
        <end position="106"/>
    </location>
</feature>